<feature type="transmembrane region" description="Helical" evidence="11">
    <location>
        <begin position="419"/>
        <end position="443"/>
    </location>
</feature>
<dbReference type="InterPro" id="IPR001967">
    <property type="entry name" value="Peptidase_S11_N"/>
</dbReference>
<evidence type="ECO:0000313" key="14">
    <source>
        <dbReference type="EMBL" id="HJC38391.1"/>
    </source>
</evidence>
<evidence type="ECO:0000256" key="11">
    <source>
        <dbReference type="SAM" id="Phobius"/>
    </source>
</evidence>
<dbReference type="AlphaFoldDB" id="A0A9D2NTK4"/>
<feature type="binding site" evidence="8">
    <location>
        <position position="270"/>
    </location>
    <ligand>
        <name>substrate</name>
    </ligand>
</feature>
<feature type="active site" description="Proton acceptor" evidence="7">
    <location>
        <position position="98"/>
    </location>
</feature>
<keyword evidence="2 12" id="KW-0732">Signal</keyword>
<feature type="domain" description="Peptidase S11 D-alanyl-D-alanine carboxypeptidase A N-terminal" evidence="13">
    <location>
        <begin position="63"/>
        <end position="298"/>
    </location>
</feature>
<dbReference type="PANTHER" id="PTHR21581:SF6">
    <property type="entry name" value="TRAFFICKING PROTEIN PARTICLE COMPLEX SUBUNIT 12"/>
    <property type="match status" value="1"/>
</dbReference>
<feature type="active site" description="Acyl-ester intermediate" evidence="7">
    <location>
        <position position="95"/>
    </location>
</feature>
<name>A0A9D2NTK4_9FIRM</name>
<evidence type="ECO:0000313" key="15">
    <source>
        <dbReference type="Proteomes" id="UP000823894"/>
    </source>
</evidence>
<comment type="similarity">
    <text evidence="1 9">Belongs to the peptidase S11 family.</text>
</comment>
<evidence type="ECO:0000256" key="7">
    <source>
        <dbReference type="PIRSR" id="PIRSR618044-1"/>
    </source>
</evidence>
<organism evidence="14 15">
    <name type="scientific">Candidatus Mediterraneibacter faecigallinarum</name>
    <dbReference type="NCBI Taxonomy" id="2838669"/>
    <lineage>
        <taxon>Bacteria</taxon>
        <taxon>Bacillati</taxon>
        <taxon>Bacillota</taxon>
        <taxon>Clostridia</taxon>
        <taxon>Lachnospirales</taxon>
        <taxon>Lachnospiraceae</taxon>
        <taxon>Mediterraneibacter</taxon>
    </lineage>
</organism>
<dbReference type="Pfam" id="PF00768">
    <property type="entry name" value="Peptidase_S11"/>
    <property type="match status" value="1"/>
</dbReference>
<dbReference type="InterPro" id="IPR018044">
    <property type="entry name" value="Peptidase_S11"/>
</dbReference>
<dbReference type="PANTHER" id="PTHR21581">
    <property type="entry name" value="D-ALANYL-D-ALANINE CARBOXYPEPTIDASE"/>
    <property type="match status" value="1"/>
</dbReference>
<dbReference type="GO" id="GO:0009252">
    <property type="term" value="P:peptidoglycan biosynthetic process"/>
    <property type="evidence" value="ECO:0007669"/>
    <property type="project" value="UniProtKB-KW"/>
</dbReference>
<dbReference type="SUPFAM" id="SSF56601">
    <property type="entry name" value="beta-lactamase/transpeptidase-like"/>
    <property type="match status" value="1"/>
</dbReference>
<evidence type="ECO:0000256" key="9">
    <source>
        <dbReference type="RuleBase" id="RU004016"/>
    </source>
</evidence>
<keyword evidence="11" id="KW-0472">Membrane</keyword>
<sequence length="478" mass="53401">MGRVRKRILAAVLAVGLAAAPAASVSADEEETGVNPADQREIERQTAYAIPPDTNSLAGWPQGPSVYGDSAIVMDMDSGAIVYGKQIDKRHYPASITKILTMLVALENSQLTDEVLFSEDSVSFLEYGDAHIGMTPGEIISMEDAYYGMLLASANEVSYAVAENVGKLMGGDYNTFIQEMNDRSAELGCTGSHWVNANGLHDENHYTTAHDMALITSAVYQYDEYRNVVQSRSHTIPPTNLVNESRTFQQNHKMIWPQNDNYYEYCTGGKTGYTDQARTTLVTTADNGDLRLAAVVLYDFGNDAYIDTRAMFDYVYNNFSKVMLADQETPEEIDSYSENDSYVLLPAGIEFSDLEKEIEITDEQSREGTVTYTYQGQNVGSADVVLTKEYVTEKTGHDYTMQVKKGAAASDVKAGALTLALKVVIGIGAAFVVLVILLAVYIWQVRRRRMLRRRRRQLRRRREMRQNAAKRSVYREKR</sequence>
<keyword evidence="5" id="KW-0573">Peptidoglycan synthesis</keyword>
<dbReference type="Gene3D" id="3.40.710.10">
    <property type="entry name" value="DD-peptidase/beta-lactamase superfamily"/>
    <property type="match status" value="1"/>
</dbReference>
<evidence type="ECO:0000259" key="13">
    <source>
        <dbReference type="Pfam" id="PF00768"/>
    </source>
</evidence>
<proteinExistence type="inferred from homology"/>
<keyword evidence="11" id="KW-1133">Transmembrane helix</keyword>
<keyword evidence="11" id="KW-0812">Transmembrane</keyword>
<reference evidence="14" key="1">
    <citation type="journal article" date="2021" name="PeerJ">
        <title>Extensive microbial diversity within the chicken gut microbiome revealed by metagenomics and culture.</title>
        <authorList>
            <person name="Gilroy R."/>
            <person name="Ravi A."/>
            <person name="Getino M."/>
            <person name="Pursley I."/>
            <person name="Horton D.L."/>
            <person name="Alikhan N.F."/>
            <person name="Baker D."/>
            <person name="Gharbi K."/>
            <person name="Hall N."/>
            <person name="Watson M."/>
            <person name="Adriaenssens E.M."/>
            <person name="Foster-Nyarko E."/>
            <person name="Jarju S."/>
            <person name="Secka A."/>
            <person name="Antonio M."/>
            <person name="Oren A."/>
            <person name="Chaudhuri R.R."/>
            <person name="La Ragione R."/>
            <person name="Hildebrand F."/>
            <person name="Pallen M.J."/>
        </authorList>
    </citation>
    <scope>NUCLEOTIDE SEQUENCE</scope>
    <source>
        <strain evidence="14">ChiGjej1B1-1692</strain>
    </source>
</reference>
<feature type="chain" id="PRO_5038373053" evidence="12">
    <location>
        <begin position="28"/>
        <end position="478"/>
    </location>
</feature>
<dbReference type="GO" id="GO:0006508">
    <property type="term" value="P:proteolysis"/>
    <property type="evidence" value="ECO:0007669"/>
    <property type="project" value="InterPro"/>
</dbReference>
<dbReference type="GO" id="GO:0009002">
    <property type="term" value="F:serine-type D-Ala-D-Ala carboxypeptidase activity"/>
    <property type="evidence" value="ECO:0007669"/>
    <property type="project" value="InterPro"/>
</dbReference>
<keyword evidence="3" id="KW-0378">Hydrolase</keyword>
<protein>
    <submittedName>
        <fullName evidence="14">D-alanyl-D-alanine carboxypeptidase</fullName>
    </submittedName>
</protein>
<keyword evidence="14" id="KW-0121">Carboxypeptidase</keyword>
<dbReference type="InterPro" id="IPR012338">
    <property type="entry name" value="Beta-lactam/transpept-like"/>
</dbReference>
<comment type="caution">
    <text evidence="14">The sequence shown here is derived from an EMBL/GenBank/DDBJ whole genome shotgun (WGS) entry which is preliminary data.</text>
</comment>
<dbReference type="EMBL" id="DWWK01000069">
    <property type="protein sequence ID" value="HJC38391.1"/>
    <property type="molecule type" value="Genomic_DNA"/>
</dbReference>
<gene>
    <name evidence="14" type="ORF">H9757_04930</name>
</gene>
<dbReference type="GO" id="GO:0071555">
    <property type="term" value="P:cell wall organization"/>
    <property type="evidence" value="ECO:0007669"/>
    <property type="project" value="UniProtKB-KW"/>
</dbReference>
<keyword evidence="4" id="KW-0133">Cell shape</keyword>
<keyword evidence="6" id="KW-0961">Cell wall biogenesis/degradation</keyword>
<dbReference type="GO" id="GO:0008360">
    <property type="term" value="P:regulation of cell shape"/>
    <property type="evidence" value="ECO:0007669"/>
    <property type="project" value="UniProtKB-KW"/>
</dbReference>
<dbReference type="PRINTS" id="PR00725">
    <property type="entry name" value="DADACBPTASE1"/>
</dbReference>
<feature type="region of interest" description="Disordered" evidence="10">
    <location>
        <begin position="459"/>
        <end position="478"/>
    </location>
</feature>
<evidence type="ECO:0000256" key="10">
    <source>
        <dbReference type="SAM" id="MobiDB-lite"/>
    </source>
</evidence>
<evidence type="ECO:0000256" key="2">
    <source>
        <dbReference type="ARBA" id="ARBA00022729"/>
    </source>
</evidence>
<reference evidence="14" key="2">
    <citation type="submission" date="2021-04" db="EMBL/GenBank/DDBJ databases">
        <authorList>
            <person name="Gilroy R."/>
        </authorList>
    </citation>
    <scope>NUCLEOTIDE SEQUENCE</scope>
    <source>
        <strain evidence="14">ChiGjej1B1-1692</strain>
    </source>
</reference>
<evidence type="ECO:0000256" key="5">
    <source>
        <dbReference type="ARBA" id="ARBA00022984"/>
    </source>
</evidence>
<evidence type="ECO:0000256" key="4">
    <source>
        <dbReference type="ARBA" id="ARBA00022960"/>
    </source>
</evidence>
<evidence type="ECO:0000256" key="1">
    <source>
        <dbReference type="ARBA" id="ARBA00007164"/>
    </source>
</evidence>
<keyword evidence="14" id="KW-0645">Protease</keyword>
<evidence type="ECO:0000256" key="8">
    <source>
        <dbReference type="PIRSR" id="PIRSR618044-2"/>
    </source>
</evidence>
<feature type="signal peptide" evidence="12">
    <location>
        <begin position="1"/>
        <end position="27"/>
    </location>
</feature>
<accession>A0A9D2NTK4</accession>
<dbReference type="Proteomes" id="UP000823894">
    <property type="component" value="Unassembled WGS sequence"/>
</dbReference>
<feature type="active site" evidence="7">
    <location>
        <position position="153"/>
    </location>
</feature>
<evidence type="ECO:0000256" key="6">
    <source>
        <dbReference type="ARBA" id="ARBA00023316"/>
    </source>
</evidence>
<evidence type="ECO:0000256" key="3">
    <source>
        <dbReference type="ARBA" id="ARBA00022801"/>
    </source>
</evidence>
<evidence type="ECO:0000256" key="12">
    <source>
        <dbReference type="SAM" id="SignalP"/>
    </source>
</evidence>